<feature type="non-terminal residue" evidence="2">
    <location>
        <position position="1"/>
    </location>
</feature>
<evidence type="ECO:0000313" key="2">
    <source>
        <dbReference type="EMBL" id="KAF2807589.1"/>
    </source>
</evidence>
<name>A0A6A6YG67_9PEZI</name>
<dbReference type="PANTHER" id="PTHR10622">
    <property type="entry name" value="HET DOMAIN-CONTAINING PROTEIN"/>
    <property type="match status" value="1"/>
</dbReference>
<sequence length="96" mass="11254">PPYGILSHTWGLDTEEFTFEDMINGTGEKKPGYEKIRFCGEQARQDGLQYIWVDNCCINKKDFPELVNAINSMYLWYHNATRCYVYLSDVSTKKKE</sequence>
<dbReference type="GeneID" id="54455334"/>
<dbReference type="OrthoDB" id="674604at2759"/>
<dbReference type="EMBL" id="MU003704">
    <property type="protein sequence ID" value="KAF2807589.1"/>
    <property type="molecule type" value="Genomic_DNA"/>
</dbReference>
<proteinExistence type="predicted"/>
<feature type="non-terminal residue" evidence="2">
    <location>
        <position position="96"/>
    </location>
</feature>
<protein>
    <recommendedName>
        <fullName evidence="1">Heterokaryon incompatibility domain-containing protein</fullName>
    </recommendedName>
</protein>
<dbReference type="PANTHER" id="PTHR10622:SF10">
    <property type="entry name" value="HET DOMAIN-CONTAINING PROTEIN"/>
    <property type="match status" value="1"/>
</dbReference>
<accession>A0A6A6YG67</accession>
<reference evidence="4" key="2">
    <citation type="submission" date="2020-04" db="EMBL/GenBank/DDBJ databases">
        <authorList>
            <consortium name="NCBI Genome Project"/>
        </authorList>
    </citation>
    <scope>NUCLEOTIDE SEQUENCE</scope>
    <source>
        <strain evidence="4">CBS 304.34</strain>
    </source>
</reference>
<evidence type="ECO:0000259" key="1">
    <source>
        <dbReference type="Pfam" id="PF06985"/>
    </source>
</evidence>
<evidence type="ECO:0000313" key="3">
    <source>
        <dbReference type="Proteomes" id="UP000504636"/>
    </source>
</evidence>
<dbReference type="AlphaFoldDB" id="A0A6A6YG67"/>
<feature type="domain" description="Heterokaryon incompatibility" evidence="1">
    <location>
        <begin position="3"/>
        <end position="93"/>
    </location>
</feature>
<dbReference type="Pfam" id="PF06985">
    <property type="entry name" value="HET"/>
    <property type="match status" value="1"/>
</dbReference>
<dbReference type="Proteomes" id="UP000504636">
    <property type="component" value="Unplaced"/>
</dbReference>
<organism evidence="2">
    <name type="scientific">Mytilinidion resinicola</name>
    <dbReference type="NCBI Taxonomy" id="574789"/>
    <lineage>
        <taxon>Eukaryota</taxon>
        <taxon>Fungi</taxon>
        <taxon>Dikarya</taxon>
        <taxon>Ascomycota</taxon>
        <taxon>Pezizomycotina</taxon>
        <taxon>Dothideomycetes</taxon>
        <taxon>Pleosporomycetidae</taxon>
        <taxon>Mytilinidiales</taxon>
        <taxon>Mytilinidiaceae</taxon>
        <taxon>Mytilinidion</taxon>
    </lineage>
</organism>
<dbReference type="InterPro" id="IPR010730">
    <property type="entry name" value="HET"/>
</dbReference>
<dbReference type="RefSeq" id="XP_033574553.1">
    <property type="nucleotide sequence ID" value="XM_033714441.1"/>
</dbReference>
<evidence type="ECO:0000313" key="4">
    <source>
        <dbReference type="RefSeq" id="XP_033574553.1"/>
    </source>
</evidence>
<reference evidence="4" key="3">
    <citation type="submission" date="2025-04" db="UniProtKB">
        <authorList>
            <consortium name="RefSeq"/>
        </authorList>
    </citation>
    <scope>IDENTIFICATION</scope>
    <source>
        <strain evidence="4">CBS 304.34</strain>
    </source>
</reference>
<keyword evidence="3" id="KW-1185">Reference proteome</keyword>
<reference evidence="2 4" key="1">
    <citation type="journal article" date="2020" name="Stud. Mycol.">
        <title>101 Dothideomycetes genomes: a test case for predicting lifestyles and emergence of pathogens.</title>
        <authorList>
            <person name="Haridas S."/>
            <person name="Albert R."/>
            <person name="Binder M."/>
            <person name="Bloem J."/>
            <person name="Labutti K."/>
            <person name="Salamov A."/>
            <person name="Andreopoulos B."/>
            <person name="Baker S."/>
            <person name="Barry K."/>
            <person name="Bills G."/>
            <person name="Bluhm B."/>
            <person name="Cannon C."/>
            <person name="Castanera R."/>
            <person name="Culley D."/>
            <person name="Daum C."/>
            <person name="Ezra D."/>
            <person name="Gonzalez J."/>
            <person name="Henrissat B."/>
            <person name="Kuo A."/>
            <person name="Liang C."/>
            <person name="Lipzen A."/>
            <person name="Lutzoni F."/>
            <person name="Magnuson J."/>
            <person name="Mondo S."/>
            <person name="Nolan M."/>
            <person name="Ohm R."/>
            <person name="Pangilinan J."/>
            <person name="Park H.-J."/>
            <person name="Ramirez L."/>
            <person name="Alfaro M."/>
            <person name="Sun H."/>
            <person name="Tritt A."/>
            <person name="Yoshinaga Y."/>
            <person name="Zwiers L.-H."/>
            <person name="Turgeon B."/>
            <person name="Goodwin S."/>
            <person name="Spatafora J."/>
            <person name="Crous P."/>
            <person name="Grigoriev I."/>
        </authorList>
    </citation>
    <scope>NUCLEOTIDE SEQUENCE</scope>
    <source>
        <strain evidence="2 4">CBS 304.34</strain>
    </source>
</reference>
<gene>
    <name evidence="2 4" type="ORF">BDZ99DRAFT_346461</name>
</gene>